<dbReference type="PANTHER" id="PTHR45926">
    <property type="entry name" value="OSJNBA0053K19.4 PROTEIN"/>
    <property type="match status" value="1"/>
</dbReference>
<dbReference type="InterPro" id="IPR001487">
    <property type="entry name" value="Bromodomain"/>
</dbReference>
<dbReference type="GO" id="GO:0006338">
    <property type="term" value="P:chromatin remodeling"/>
    <property type="evidence" value="ECO:0000318"/>
    <property type="project" value="GO_Central"/>
</dbReference>
<evidence type="ECO:0000259" key="3">
    <source>
        <dbReference type="PROSITE" id="PS50014"/>
    </source>
</evidence>
<dbReference type="STRING" id="5722.A2DRA3"/>
<dbReference type="KEGG" id="tva:4775043"/>
<proteinExistence type="predicted"/>
<dbReference type="EMBL" id="DS113235">
    <property type="protein sequence ID" value="EAY17029.1"/>
    <property type="molecule type" value="Genomic_DNA"/>
</dbReference>
<dbReference type="PROSITE" id="PS00633">
    <property type="entry name" value="BROMODOMAIN_1"/>
    <property type="match status" value="1"/>
</dbReference>
<dbReference type="InterPro" id="IPR018359">
    <property type="entry name" value="Bromodomain_CS"/>
</dbReference>
<dbReference type="PROSITE" id="PS50014">
    <property type="entry name" value="BROMODOMAIN_2"/>
    <property type="match status" value="1"/>
</dbReference>
<dbReference type="InterPro" id="IPR038336">
    <property type="entry name" value="NET_sf"/>
</dbReference>
<dbReference type="VEuPathDB" id="TrichDB:TVAGG3_0512630"/>
<evidence type="ECO:0000313" key="4">
    <source>
        <dbReference type="EMBL" id="EAY17029.1"/>
    </source>
</evidence>
<evidence type="ECO:0000313" key="5">
    <source>
        <dbReference type="Proteomes" id="UP000001542"/>
    </source>
</evidence>
<dbReference type="SUPFAM" id="SSF47370">
    <property type="entry name" value="Bromodomain"/>
    <property type="match status" value="1"/>
</dbReference>
<evidence type="ECO:0000256" key="1">
    <source>
        <dbReference type="ARBA" id="ARBA00023117"/>
    </source>
</evidence>
<dbReference type="CDD" id="cd04369">
    <property type="entry name" value="Bromodomain"/>
    <property type="match status" value="1"/>
</dbReference>
<dbReference type="GO" id="GO:0000785">
    <property type="term" value="C:chromatin"/>
    <property type="evidence" value="ECO:0000318"/>
    <property type="project" value="GO_Central"/>
</dbReference>
<dbReference type="GO" id="GO:0006355">
    <property type="term" value="P:regulation of DNA-templated transcription"/>
    <property type="evidence" value="ECO:0000318"/>
    <property type="project" value="GO_Central"/>
</dbReference>
<sequence>MSFPVDECINVINELLKYSISAMFANPVDPERDRCPNYLQLIKEPMDLGTVKKRLESGYYKTVSDWRHDMDLIWNNSYTFNKVNSFIGLITKDLQEKYNQISEYINDGLEITWREKLYSLSRELNELLKESPKIAIPKKKKGRRRDDMSNSFSIDLNENPINNYPMTHDEIVKLADDIKKIQSNSQKITIMNMLKKLEPSIVLDPDHIDIDLCCLQMSTLHQIRSKLDDFMENM</sequence>
<evidence type="ECO:0000256" key="2">
    <source>
        <dbReference type="PROSITE-ProRule" id="PRU00035"/>
    </source>
</evidence>
<keyword evidence="5" id="KW-1185">Reference proteome</keyword>
<dbReference type="PRINTS" id="PR00503">
    <property type="entry name" value="BROMODOMAIN"/>
</dbReference>
<keyword evidence="1 2" id="KW-0103">Bromodomain</keyword>
<name>A2DRA3_TRIV3</name>
<dbReference type="SMR" id="A2DRA3"/>
<dbReference type="AlphaFoldDB" id="A2DRA3"/>
<dbReference type="VEuPathDB" id="TrichDB:TVAG_297080"/>
<organism evidence="4 5">
    <name type="scientific">Trichomonas vaginalis (strain ATCC PRA-98 / G3)</name>
    <dbReference type="NCBI Taxonomy" id="412133"/>
    <lineage>
        <taxon>Eukaryota</taxon>
        <taxon>Metamonada</taxon>
        <taxon>Parabasalia</taxon>
        <taxon>Trichomonadida</taxon>
        <taxon>Trichomonadidae</taxon>
        <taxon>Trichomonas</taxon>
    </lineage>
</organism>
<dbReference type="Proteomes" id="UP000001542">
    <property type="component" value="Unassembled WGS sequence"/>
</dbReference>
<dbReference type="Gene3D" id="1.20.920.10">
    <property type="entry name" value="Bromodomain-like"/>
    <property type="match status" value="1"/>
</dbReference>
<dbReference type="eggNOG" id="KOG1474">
    <property type="taxonomic scope" value="Eukaryota"/>
</dbReference>
<dbReference type="OrthoDB" id="21449at2759"/>
<dbReference type="SMART" id="SM00297">
    <property type="entry name" value="BROMO"/>
    <property type="match status" value="1"/>
</dbReference>
<dbReference type="Pfam" id="PF00439">
    <property type="entry name" value="Bromodomain"/>
    <property type="match status" value="1"/>
</dbReference>
<reference evidence="4" key="2">
    <citation type="journal article" date="2007" name="Science">
        <title>Draft genome sequence of the sexually transmitted pathogen Trichomonas vaginalis.</title>
        <authorList>
            <person name="Carlton J.M."/>
            <person name="Hirt R.P."/>
            <person name="Silva J.C."/>
            <person name="Delcher A.L."/>
            <person name="Schatz M."/>
            <person name="Zhao Q."/>
            <person name="Wortman J.R."/>
            <person name="Bidwell S.L."/>
            <person name="Alsmark U.C.M."/>
            <person name="Besteiro S."/>
            <person name="Sicheritz-Ponten T."/>
            <person name="Noel C.J."/>
            <person name="Dacks J.B."/>
            <person name="Foster P.G."/>
            <person name="Simillion C."/>
            <person name="Van de Peer Y."/>
            <person name="Miranda-Saavedra D."/>
            <person name="Barton G.J."/>
            <person name="Westrop G.D."/>
            <person name="Mueller S."/>
            <person name="Dessi D."/>
            <person name="Fiori P.L."/>
            <person name="Ren Q."/>
            <person name="Paulsen I."/>
            <person name="Zhang H."/>
            <person name="Bastida-Corcuera F.D."/>
            <person name="Simoes-Barbosa A."/>
            <person name="Brown M.T."/>
            <person name="Hayes R.D."/>
            <person name="Mukherjee M."/>
            <person name="Okumura C.Y."/>
            <person name="Schneider R."/>
            <person name="Smith A.J."/>
            <person name="Vanacova S."/>
            <person name="Villalvazo M."/>
            <person name="Haas B.J."/>
            <person name="Pertea M."/>
            <person name="Feldblyum T.V."/>
            <person name="Utterback T.R."/>
            <person name="Shu C.L."/>
            <person name="Osoegawa K."/>
            <person name="de Jong P.J."/>
            <person name="Hrdy I."/>
            <person name="Horvathova L."/>
            <person name="Zubacova Z."/>
            <person name="Dolezal P."/>
            <person name="Malik S.B."/>
            <person name="Logsdon J.M. Jr."/>
            <person name="Henze K."/>
            <person name="Gupta A."/>
            <person name="Wang C.C."/>
            <person name="Dunne R.L."/>
            <person name="Upcroft J.A."/>
            <person name="Upcroft P."/>
            <person name="White O."/>
            <person name="Salzberg S.L."/>
            <person name="Tang P."/>
            <person name="Chiu C.-H."/>
            <person name="Lee Y.-S."/>
            <person name="Embley T.M."/>
            <person name="Coombs G.H."/>
            <person name="Mottram J.C."/>
            <person name="Tachezy J."/>
            <person name="Fraser-Liggett C.M."/>
            <person name="Johnson P.J."/>
        </authorList>
    </citation>
    <scope>NUCLEOTIDE SEQUENCE [LARGE SCALE GENOMIC DNA]</scope>
    <source>
        <strain evidence="4">G3</strain>
    </source>
</reference>
<dbReference type="InParanoid" id="A2DRA3"/>
<protein>
    <submittedName>
        <fullName evidence="4">Bromodomain containing protein</fullName>
    </submittedName>
</protein>
<reference evidence="4" key="1">
    <citation type="submission" date="2006-10" db="EMBL/GenBank/DDBJ databases">
        <authorList>
            <person name="Amadeo P."/>
            <person name="Zhao Q."/>
            <person name="Wortman J."/>
            <person name="Fraser-Liggett C."/>
            <person name="Carlton J."/>
        </authorList>
    </citation>
    <scope>NUCLEOTIDE SEQUENCE</scope>
    <source>
        <strain evidence="4">G3</strain>
    </source>
</reference>
<dbReference type="GO" id="GO:0005634">
    <property type="term" value="C:nucleus"/>
    <property type="evidence" value="ECO:0000318"/>
    <property type="project" value="GO_Central"/>
</dbReference>
<dbReference type="RefSeq" id="XP_001329252.1">
    <property type="nucleotide sequence ID" value="XM_001329217.1"/>
</dbReference>
<dbReference type="Gene3D" id="1.20.1270.220">
    <property type="match status" value="1"/>
</dbReference>
<gene>
    <name evidence="4" type="ORF">TVAG_297080</name>
</gene>
<feature type="domain" description="Bromo" evidence="3">
    <location>
        <begin position="16"/>
        <end position="88"/>
    </location>
</feature>
<dbReference type="InterPro" id="IPR036427">
    <property type="entry name" value="Bromodomain-like_sf"/>
</dbReference>
<accession>A2DRA3</accession>